<feature type="compositionally biased region" description="Basic and acidic residues" evidence="1">
    <location>
        <begin position="454"/>
        <end position="464"/>
    </location>
</feature>
<feature type="compositionally biased region" description="Acidic residues" evidence="1">
    <location>
        <begin position="369"/>
        <end position="387"/>
    </location>
</feature>
<protein>
    <submittedName>
        <fullName evidence="2">Uncharacterized protein</fullName>
    </submittedName>
</protein>
<evidence type="ECO:0000313" key="3">
    <source>
        <dbReference type="Proteomes" id="UP000662637"/>
    </source>
</evidence>
<sequence length="479" mass="51096">MNYQLGIKCNANDSLSSWVETPSHPHASSSWSLAAYLWSCAGPVVSALSQGLHWPRSIKDCNGQLLGAVGGCSLDSSALPHLLTCGGRKSFSLDSVLEDTPPVFSHARAQHSSQSLRDWRSVLVLLRSTLITSEHPVHTCHDVSEQRWGPARNRSDALAMRSGSILAFAQSVIHLNKHTVQLLLLPGLLGCRGWKDGVVAAPVLGVEMLRDVAGAPMISSRTLGLHFHPRRGLHHQVPVMFDYFHLSVISVTVHAALVALQQPLISFARPGRGSWLGKGGPDVGTEQSIISLENLVFGAGYCKPTSSEILDSKDDDGNDYDNGSDDDGGDGDYDDDSDDDDDNNGGYVLRLMMVVMMMGMTMMGDNDGDDYDHDGGDEGGDYYDGDGGDMMVMVIDHDGDDGGDDDENGNVGTGNGDCDDDDGDGVDNHDDNGGDDDGDGDGDHDNDGDDDSDGCIHVRIDKPSGDMASAYQLGAPSDY</sequence>
<feature type="region of interest" description="Disordered" evidence="1">
    <location>
        <begin position="307"/>
        <end position="345"/>
    </location>
</feature>
<evidence type="ECO:0000313" key="2">
    <source>
        <dbReference type="EMBL" id="KAF7461478.1"/>
    </source>
</evidence>
<feature type="compositionally biased region" description="Acidic residues" evidence="1">
    <location>
        <begin position="398"/>
        <end position="408"/>
    </location>
</feature>
<feature type="region of interest" description="Disordered" evidence="1">
    <location>
        <begin position="369"/>
        <end position="479"/>
    </location>
</feature>
<name>A0A834PKE5_MARMO</name>
<dbReference type="EMBL" id="WJEC01008595">
    <property type="protein sequence ID" value="KAF7461478.1"/>
    <property type="molecule type" value="Genomic_DNA"/>
</dbReference>
<feature type="compositionally biased region" description="Acidic residues" evidence="1">
    <location>
        <begin position="433"/>
        <end position="453"/>
    </location>
</feature>
<dbReference type="PANTHER" id="PTHR12482">
    <property type="entry name" value="LIPASE ROG1-RELATED-RELATED"/>
    <property type="match status" value="1"/>
</dbReference>
<evidence type="ECO:0000256" key="1">
    <source>
        <dbReference type="SAM" id="MobiDB-lite"/>
    </source>
</evidence>
<feature type="compositionally biased region" description="Acidic residues" evidence="1">
    <location>
        <begin position="313"/>
        <end position="343"/>
    </location>
</feature>
<reference evidence="2" key="1">
    <citation type="submission" date="2020-08" db="EMBL/GenBank/DDBJ databases">
        <authorList>
            <person name="Shumante A."/>
            <person name="Zimin A.V."/>
            <person name="Puiu D."/>
            <person name="Salzberg S.L."/>
        </authorList>
    </citation>
    <scope>NUCLEOTIDE SEQUENCE</scope>
    <source>
        <strain evidence="2">WC2-LM</strain>
        <tissue evidence="2">Liver</tissue>
    </source>
</reference>
<accession>A0A834PKE5</accession>
<dbReference type="AlphaFoldDB" id="A0A834PKE5"/>
<dbReference type="PANTHER" id="PTHR12482:SF3">
    <property type="entry name" value="PROTEIN FAM135B"/>
    <property type="match status" value="1"/>
</dbReference>
<dbReference type="Pfam" id="PF12394">
    <property type="entry name" value="DUF3657"/>
    <property type="match status" value="1"/>
</dbReference>
<proteinExistence type="predicted"/>
<dbReference type="InterPro" id="IPR044294">
    <property type="entry name" value="Lipase-like"/>
</dbReference>
<gene>
    <name evidence="2" type="ORF">GHT09_014890</name>
</gene>
<organism evidence="2 3">
    <name type="scientific">Marmota monax</name>
    <name type="common">Woodchuck</name>
    <dbReference type="NCBI Taxonomy" id="9995"/>
    <lineage>
        <taxon>Eukaryota</taxon>
        <taxon>Metazoa</taxon>
        <taxon>Chordata</taxon>
        <taxon>Craniata</taxon>
        <taxon>Vertebrata</taxon>
        <taxon>Euteleostomi</taxon>
        <taxon>Mammalia</taxon>
        <taxon>Eutheria</taxon>
        <taxon>Euarchontoglires</taxon>
        <taxon>Glires</taxon>
        <taxon>Rodentia</taxon>
        <taxon>Sciuromorpha</taxon>
        <taxon>Sciuridae</taxon>
        <taxon>Xerinae</taxon>
        <taxon>Marmotini</taxon>
        <taxon>Marmota</taxon>
    </lineage>
</organism>
<dbReference type="Proteomes" id="UP000662637">
    <property type="component" value="Unassembled WGS sequence"/>
</dbReference>
<comment type="caution">
    <text evidence="2">The sequence shown here is derived from an EMBL/GenBank/DDBJ whole genome shotgun (WGS) entry which is preliminary data.</text>
</comment>
<dbReference type="InterPro" id="IPR022122">
    <property type="entry name" value="DUF3657"/>
</dbReference>